<gene>
    <name evidence="1" type="ORF">S01H1_53640</name>
</gene>
<reference evidence="1" key="1">
    <citation type="journal article" date="2014" name="Front. Microbiol.">
        <title>High frequency of phylogenetically diverse reductive dehalogenase-homologous genes in deep subseafloor sedimentary metagenomes.</title>
        <authorList>
            <person name="Kawai M."/>
            <person name="Futagami T."/>
            <person name="Toyoda A."/>
            <person name="Takaki Y."/>
            <person name="Nishi S."/>
            <person name="Hori S."/>
            <person name="Arai W."/>
            <person name="Tsubouchi T."/>
            <person name="Morono Y."/>
            <person name="Uchiyama I."/>
            <person name="Ito T."/>
            <person name="Fujiyama A."/>
            <person name="Inagaki F."/>
            <person name="Takami H."/>
        </authorList>
    </citation>
    <scope>NUCLEOTIDE SEQUENCE</scope>
    <source>
        <strain evidence="1">Expedition CK06-06</strain>
    </source>
</reference>
<evidence type="ECO:0000313" key="1">
    <source>
        <dbReference type="EMBL" id="GAG25703.1"/>
    </source>
</evidence>
<organism evidence="1">
    <name type="scientific">marine sediment metagenome</name>
    <dbReference type="NCBI Taxonomy" id="412755"/>
    <lineage>
        <taxon>unclassified sequences</taxon>
        <taxon>metagenomes</taxon>
        <taxon>ecological metagenomes</taxon>
    </lineage>
</organism>
<comment type="caution">
    <text evidence="1">The sequence shown here is derived from an EMBL/GenBank/DDBJ whole genome shotgun (WGS) entry which is preliminary data.</text>
</comment>
<dbReference type="EMBL" id="BARS01034749">
    <property type="protein sequence ID" value="GAG25703.1"/>
    <property type="molecule type" value="Genomic_DNA"/>
</dbReference>
<name>X0WMG6_9ZZZZ</name>
<sequence length="166" mass="18575">MMVTHSGSAELLSEFVIRQGTPNLWARFWVSPDYEASVAPLWEIMDKIANDLIALPEWEEGDATWTTATKTDQNARRVVHHIADDIYLSLVMENGLQYNASGSYRWRGLVIILSSAWDVGAHEPDGTKYYTFAGFESDNSTIYGDLAVLDLDYRLFISSSGFALVG</sequence>
<feature type="non-terminal residue" evidence="1">
    <location>
        <position position="166"/>
    </location>
</feature>
<accession>X0WMG6</accession>
<proteinExistence type="predicted"/>
<dbReference type="AlphaFoldDB" id="X0WMG6"/>
<protein>
    <submittedName>
        <fullName evidence="1">Uncharacterized protein</fullName>
    </submittedName>
</protein>